<comment type="caution">
    <text evidence="1">The sequence shown here is derived from an EMBL/GenBank/DDBJ whole genome shotgun (WGS) entry which is preliminary data.</text>
</comment>
<name>A0A9D4E4F1_DREPO</name>
<dbReference type="Proteomes" id="UP000828390">
    <property type="component" value="Unassembled WGS sequence"/>
</dbReference>
<gene>
    <name evidence="1" type="ORF">DPMN_173608</name>
</gene>
<protein>
    <submittedName>
        <fullName evidence="1">Uncharacterized protein</fullName>
    </submittedName>
</protein>
<proteinExistence type="predicted"/>
<reference evidence="1" key="1">
    <citation type="journal article" date="2019" name="bioRxiv">
        <title>The Genome of the Zebra Mussel, Dreissena polymorpha: A Resource for Invasive Species Research.</title>
        <authorList>
            <person name="McCartney M.A."/>
            <person name="Auch B."/>
            <person name="Kono T."/>
            <person name="Mallez S."/>
            <person name="Zhang Y."/>
            <person name="Obille A."/>
            <person name="Becker A."/>
            <person name="Abrahante J.E."/>
            <person name="Garbe J."/>
            <person name="Badalamenti J.P."/>
            <person name="Herman A."/>
            <person name="Mangelson H."/>
            <person name="Liachko I."/>
            <person name="Sullivan S."/>
            <person name="Sone E.D."/>
            <person name="Koren S."/>
            <person name="Silverstein K.A.T."/>
            <person name="Beckman K.B."/>
            <person name="Gohl D.M."/>
        </authorList>
    </citation>
    <scope>NUCLEOTIDE SEQUENCE</scope>
    <source>
        <strain evidence="1">Duluth1</strain>
        <tissue evidence="1">Whole animal</tissue>
    </source>
</reference>
<dbReference type="EMBL" id="JAIWYP010000009">
    <property type="protein sequence ID" value="KAH3772270.1"/>
    <property type="molecule type" value="Genomic_DNA"/>
</dbReference>
<reference evidence="1" key="2">
    <citation type="submission" date="2020-11" db="EMBL/GenBank/DDBJ databases">
        <authorList>
            <person name="McCartney M.A."/>
            <person name="Auch B."/>
            <person name="Kono T."/>
            <person name="Mallez S."/>
            <person name="Becker A."/>
            <person name="Gohl D.M."/>
            <person name="Silverstein K.A.T."/>
            <person name="Koren S."/>
            <person name="Bechman K.B."/>
            <person name="Herman A."/>
            <person name="Abrahante J.E."/>
            <person name="Garbe J."/>
        </authorList>
    </citation>
    <scope>NUCLEOTIDE SEQUENCE</scope>
    <source>
        <strain evidence="1">Duluth1</strain>
        <tissue evidence="1">Whole animal</tissue>
    </source>
</reference>
<accession>A0A9D4E4F1</accession>
<sequence length="95" mass="11006">MDPFRHHLRAESITWLHLSTTEAWHVTAIKPFNNTQAFWRVKIIISEVAEELSLLIENLALSVRKLQAMKGIECQITESMRIVAHETGNDIKHIF</sequence>
<evidence type="ECO:0000313" key="1">
    <source>
        <dbReference type="EMBL" id="KAH3772270.1"/>
    </source>
</evidence>
<dbReference type="AlphaFoldDB" id="A0A9D4E4F1"/>
<evidence type="ECO:0000313" key="2">
    <source>
        <dbReference type="Proteomes" id="UP000828390"/>
    </source>
</evidence>
<keyword evidence="2" id="KW-1185">Reference proteome</keyword>
<organism evidence="1 2">
    <name type="scientific">Dreissena polymorpha</name>
    <name type="common">Zebra mussel</name>
    <name type="synonym">Mytilus polymorpha</name>
    <dbReference type="NCBI Taxonomy" id="45954"/>
    <lineage>
        <taxon>Eukaryota</taxon>
        <taxon>Metazoa</taxon>
        <taxon>Spiralia</taxon>
        <taxon>Lophotrochozoa</taxon>
        <taxon>Mollusca</taxon>
        <taxon>Bivalvia</taxon>
        <taxon>Autobranchia</taxon>
        <taxon>Heteroconchia</taxon>
        <taxon>Euheterodonta</taxon>
        <taxon>Imparidentia</taxon>
        <taxon>Neoheterodontei</taxon>
        <taxon>Myida</taxon>
        <taxon>Dreissenoidea</taxon>
        <taxon>Dreissenidae</taxon>
        <taxon>Dreissena</taxon>
    </lineage>
</organism>